<dbReference type="SUPFAM" id="SSF52172">
    <property type="entry name" value="CheY-like"/>
    <property type="match status" value="1"/>
</dbReference>
<name>A0A381NWM1_9ZZZZ</name>
<dbReference type="SMART" id="SM00448">
    <property type="entry name" value="REC"/>
    <property type="match status" value="1"/>
</dbReference>
<dbReference type="EMBL" id="UINC01000656">
    <property type="protein sequence ID" value="SUZ59011.1"/>
    <property type="molecule type" value="Genomic_DNA"/>
</dbReference>
<feature type="compositionally biased region" description="Basic and acidic residues" evidence="3">
    <location>
        <begin position="324"/>
        <end position="334"/>
    </location>
</feature>
<keyword evidence="2" id="KW-0175">Coiled coil</keyword>
<reference evidence="5" key="1">
    <citation type="submission" date="2018-05" db="EMBL/GenBank/DDBJ databases">
        <authorList>
            <person name="Lanie J.A."/>
            <person name="Ng W.-L."/>
            <person name="Kazmierczak K.M."/>
            <person name="Andrzejewski T.M."/>
            <person name="Davidsen T.M."/>
            <person name="Wayne K.J."/>
            <person name="Tettelin H."/>
            <person name="Glass J.I."/>
            <person name="Rusch D."/>
            <person name="Podicherti R."/>
            <person name="Tsui H.-C.T."/>
            <person name="Winkler M.E."/>
        </authorList>
    </citation>
    <scope>NUCLEOTIDE SEQUENCE</scope>
</reference>
<dbReference type="Gene3D" id="3.40.50.2300">
    <property type="match status" value="1"/>
</dbReference>
<organism evidence="5">
    <name type="scientific">marine metagenome</name>
    <dbReference type="NCBI Taxonomy" id="408172"/>
    <lineage>
        <taxon>unclassified sequences</taxon>
        <taxon>metagenomes</taxon>
        <taxon>ecological metagenomes</taxon>
    </lineage>
</organism>
<feature type="domain" description="Response regulatory" evidence="4">
    <location>
        <begin position="4"/>
        <end position="119"/>
    </location>
</feature>
<evidence type="ECO:0000256" key="3">
    <source>
        <dbReference type="SAM" id="MobiDB-lite"/>
    </source>
</evidence>
<sequence length="690" mass="77397">MSQLILVLEENPEIQSLIAASLKASAISVTQESNPDLFVQQALNLEPDLILLSNSGGDQNYKNCREIRKDPQLKNIPIILLVNPKDELDEKIISELGIDGLLRKPFEASMLQEQLSQFVTLDDNFGIEPDNEGEDFKIDMSSIDNQLNDIKEGEQEVNSPVEEGSQVTEELEQNALEPKFASSAGSEMDSMILDDISADMDISKDTVKKAEVELDENEITSNGLEVINDEEMTMDNGFEFDLKLDEDGIEIDSEEVVTDTVKTGTDPASTGLVQLKDSGLEDKYAESRLKVEGEKTEQDLKAPADIDLEVNDFEDLDDIWSRSPELDQTPREGLTDISLEEEDFQPEFPENLSSFEEPAEPSIQDTDSDSRITSESVQELDNYELGPDFEETGEESLSSLDNKLLTDSVEQDLEETVEIEDVEQFVEDTSADEFEEDFDESQGDADIMSMVHESIGEQEESAESAMIELEDLSEQMEALDSAETEFEIEEEEFEEDLEKEKLEVEELSEDELAVSEDDSEDELVEFMLDELGDLLETDEEESVDGEADYGDPLVEELEESLAAESKDLQDVDAESDKKVYTEMSLGLEEDVFDSWDDAEDAFMGFDREKEITEEAPDLTETEASAFESFDDEEEKFEKADSFSFTENELKEIVTNSVQNALEKSIAASLVELAVSELKTQVIRMDQSRAL</sequence>
<feature type="region of interest" description="Disordered" evidence="3">
    <location>
        <begin position="320"/>
        <end position="399"/>
    </location>
</feature>
<keyword evidence="1" id="KW-0597">Phosphoprotein</keyword>
<evidence type="ECO:0000259" key="4">
    <source>
        <dbReference type="PROSITE" id="PS50110"/>
    </source>
</evidence>
<evidence type="ECO:0000313" key="5">
    <source>
        <dbReference type="EMBL" id="SUZ59011.1"/>
    </source>
</evidence>
<dbReference type="AlphaFoldDB" id="A0A381NWM1"/>
<feature type="coiled-coil region" evidence="2">
    <location>
        <begin position="455"/>
        <end position="510"/>
    </location>
</feature>
<protein>
    <recommendedName>
        <fullName evidence="4">Response regulatory domain-containing protein</fullName>
    </recommendedName>
</protein>
<dbReference type="PROSITE" id="PS50110">
    <property type="entry name" value="RESPONSE_REGULATORY"/>
    <property type="match status" value="1"/>
</dbReference>
<dbReference type="PANTHER" id="PTHR44591">
    <property type="entry name" value="STRESS RESPONSE REGULATOR PROTEIN 1"/>
    <property type="match status" value="1"/>
</dbReference>
<accession>A0A381NWM1</accession>
<dbReference type="InterPro" id="IPR001789">
    <property type="entry name" value="Sig_transdc_resp-reg_receiver"/>
</dbReference>
<dbReference type="InterPro" id="IPR011006">
    <property type="entry name" value="CheY-like_superfamily"/>
</dbReference>
<dbReference type="PANTHER" id="PTHR44591:SF3">
    <property type="entry name" value="RESPONSE REGULATORY DOMAIN-CONTAINING PROTEIN"/>
    <property type="match status" value="1"/>
</dbReference>
<evidence type="ECO:0000256" key="1">
    <source>
        <dbReference type="ARBA" id="ARBA00022553"/>
    </source>
</evidence>
<evidence type="ECO:0000256" key="2">
    <source>
        <dbReference type="SAM" id="Coils"/>
    </source>
</evidence>
<feature type="region of interest" description="Disordered" evidence="3">
    <location>
        <begin position="532"/>
        <end position="552"/>
    </location>
</feature>
<gene>
    <name evidence="5" type="ORF">METZ01_LOCUS11865</name>
</gene>
<proteinExistence type="predicted"/>
<dbReference type="GO" id="GO:0000160">
    <property type="term" value="P:phosphorelay signal transduction system"/>
    <property type="evidence" value="ECO:0007669"/>
    <property type="project" value="InterPro"/>
</dbReference>
<dbReference type="InterPro" id="IPR050595">
    <property type="entry name" value="Bact_response_regulator"/>
</dbReference>